<dbReference type="InterPro" id="IPR036095">
    <property type="entry name" value="PTS_EIIB-like_sf"/>
</dbReference>
<dbReference type="GO" id="GO:0009401">
    <property type="term" value="P:phosphoenolpyruvate-dependent sugar phosphotransferase system"/>
    <property type="evidence" value="ECO:0007669"/>
    <property type="project" value="UniProtKB-KW"/>
</dbReference>
<keyword evidence="10" id="KW-1185">Reference proteome</keyword>
<evidence type="ECO:0000313" key="9">
    <source>
        <dbReference type="EMBL" id="MBC5724226.1"/>
    </source>
</evidence>
<dbReference type="PANTHER" id="PTHR34581">
    <property type="entry name" value="PTS SYSTEM N,N'-DIACETYLCHITOBIOSE-SPECIFIC EIIB COMPONENT"/>
    <property type="match status" value="1"/>
</dbReference>
<dbReference type="RefSeq" id="WP_054326056.1">
    <property type="nucleotide sequence ID" value="NZ_JACOPL010000001.1"/>
</dbReference>
<dbReference type="InterPro" id="IPR003501">
    <property type="entry name" value="PTS_EIIB_2/3"/>
</dbReference>
<dbReference type="Proteomes" id="UP000606499">
    <property type="component" value="Unassembled WGS sequence"/>
</dbReference>
<dbReference type="InterPro" id="IPR051819">
    <property type="entry name" value="PTS_sugar-specific_EIIB"/>
</dbReference>
<dbReference type="GO" id="GO:0008982">
    <property type="term" value="F:protein-N(PI)-phosphohistidine-sugar phosphotransferase activity"/>
    <property type="evidence" value="ECO:0007669"/>
    <property type="project" value="InterPro"/>
</dbReference>
<comment type="caution">
    <text evidence="9">The sequence shown here is derived from an EMBL/GenBank/DDBJ whole genome shotgun (WGS) entry which is preliminary data.</text>
</comment>
<evidence type="ECO:0000313" key="10">
    <source>
        <dbReference type="Proteomes" id="UP000606499"/>
    </source>
</evidence>
<evidence type="ECO:0000256" key="1">
    <source>
        <dbReference type="ARBA" id="ARBA00022448"/>
    </source>
</evidence>
<dbReference type="PROSITE" id="PS51100">
    <property type="entry name" value="PTS_EIIB_TYPE_3"/>
    <property type="match status" value="1"/>
</dbReference>
<dbReference type="CDD" id="cd05564">
    <property type="entry name" value="PTS_IIB_chitobiose_lichenan"/>
    <property type="match status" value="1"/>
</dbReference>
<keyword evidence="3 9" id="KW-0762">Sugar transport</keyword>
<organism evidence="9 10">
    <name type="scientific">Agathobaculum faecis</name>
    <dbReference type="NCBI Taxonomy" id="2763013"/>
    <lineage>
        <taxon>Bacteria</taxon>
        <taxon>Bacillati</taxon>
        <taxon>Bacillota</taxon>
        <taxon>Clostridia</taxon>
        <taxon>Eubacteriales</taxon>
        <taxon>Butyricicoccaceae</taxon>
        <taxon>Agathobaculum</taxon>
    </lineage>
</organism>
<keyword evidence="1" id="KW-0813">Transport</keyword>
<evidence type="ECO:0000256" key="6">
    <source>
        <dbReference type="ARBA" id="ARBA00022777"/>
    </source>
</evidence>
<keyword evidence="4" id="KW-0808">Transferase</keyword>
<evidence type="ECO:0000256" key="5">
    <source>
        <dbReference type="ARBA" id="ARBA00022683"/>
    </source>
</evidence>
<dbReference type="SUPFAM" id="SSF52794">
    <property type="entry name" value="PTS system IIB component-like"/>
    <property type="match status" value="1"/>
</dbReference>
<keyword evidence="5" id="KW-0598">Phosphotransferase system</keyword>
<sequence>MNVLLLCSQGMSTGMLCDRIAAAAKEDGCEMTVWAASEIKAREHVGKADIILLGPQVRYLKSRIEEMAEGKPVEVIDMMAYGTMDGKKVYNDIKKHMGDK</sequence>
<protein>
    <submittedName>
        <fullName evidence="9">PTS sugar transporter subunit IIB</fullName>
    </submittedName>
</protein>
<keyword evidence="6" id="KW-0418">Kinase</keyword>
<dbReference type="Gene3D" id="3.40.50.2300">
    <property type="match status" value="1"/>
</dbReference>
<dbReference type="AlphaFoldDB" id="A0A923LS18"/>
<evidence type="ECO:0000256" key="4">
    <source>
        <dbReference type="ARBA" id="ARBA00022679"/>
    </source>
</evidence>
<evidence type="ECO:0000256" key="2">
    <source>
        <dbReference type="ARBA" id="ARBA00022553"/>
    </source>
</evidence>
<proteinExistence type="predicted"/>
<evidence type="ECO:0000259" key="8">
    <source>
        <dbReference type="PROSITE" id="PS51100"/>
    </source>
</evidence>
<dbReference type="InterPro" id="IPR013012">
    <property type="entry name" value="PTS_EIIB_3"/>
</dbReference>
<reference evidence="9" key="1">
    <citation type="submission" date="2020-08" db="EMBL/GenBank/DDBJ databases">
        <title>Genome public.</title>
        <authorList>
            <person name="Liu C."/>
            <person name="Sun Q."/>
        </authorList>
    </citation>
    <scope>NUCLEOTIDE SEQUENCE</scope>
    <source>
        <strain evidence="9">NSJ-28</strain>
    </source>
</reference>
<accession>A0A923LS18</accession>
<gene>
    <name evidence="9" type="ORF">H8S45_01920</name>
</gene>
<dbReference type="GO" id="GO:0016301">
    <property type="term" value="F:kinase activity"/>
    <property type="evidence" value="ECO:0007669"/>
    <property type="project" value="UniProtKB-KW"/>
</dbReference>
<keyword evidence="2" id="KW-0597">Phosphoprotein</keyword>
<evidence type="ECO:0000256" key="3">
    <source>
        <dbReference type="ARBA" id="ARBA00022597"/>
    </source>
</evidence>
<dbReference type="PANTHER" id="PTHR34581:SF2">
    <property type="entry name" value="PTS SYSTEM N,N'-DIACETYLCHITOBIOSE-SPECIFIC EIIB COMPONENT"/>
    <property type="match status" value="1"/>
</dbReference>
<feature type="modified residue" description="Phosphocysteine; by EIIA" evidence="7">
    <location>
        <position position="7"/>
    </location>
</feature>
<evidence type="ECO:0000256" key="7">
    <source>
        <dbReference type="PROSITE-ProRule" id="PRU00423"/>
    </source>
</evidence>
<dbReference type="EMBL" id="JACOPL010000001">
    <property type="protein sequence ID" value="MBC5724226.1"/>
    <property type="molecule type" value="Genomic_DNA"/>
</dbReference>
<feature type="domain" description="PTS EIIB type-3" evidence="8">
    <location>
        <begin position="1"/>
        <end position="100"/>
    </location>
</feature>
<dbReference type="Pfam" id="PF02302">
    <property type="entry name" value="PTS_IIB"/>
    <property type="match status" value="1"/>
</dbReference>
<name>A0A923LS18_9FIRM</name>